<organism evidence="3 4">
    <name type="scientific">Pyxidicoccus fallax</name>
    <dbReference type="NCBI Taxonomy" id="394095"/>
    <lineage>
        <taxon>Bacteria</taxon>
        <taxon>Pseudomonadati</taxon>
        <taxon>Myxococcota</taxon>
        <taxon>Myxococcia</taxon>
        <taxon>Myxococcales</taxon>
        <taxon>Cystobacterineae</taxon>
        <taxon>Myxococcaceae</taxon>
        <taxon>Pyxidicoccus</taxon>
    </lineage>
</organism>
<evidence type="ECO:0000256" key="1">
    <source>
        <dbReference type="ARBA" id="ARBA00006484"/>
    </source>
</evidence>
<dbReference type="Gene3D" id="3.40.50.720">
    <property type="entry name" value="NAD(P)-binding Rossmann-like Domain"/>
    <property type="match status" value="1"/>
</dbReference>
<dbReference type="EMBL" id="JABBJJ010000169">
    <property type="protein sequence ID" value="NMO19136.1"/>
    <property type="molecule type" value="Genomic_DNA"/>
</dbReference>
<evidence type="ECO:0000256" key="2">
    <source>
        <dbReference type="ARBA" id="ARBA00023002"/>
    </source>
</evidence>
<reference evidence="3 4" key="1">
    <citation type="submission" date="2020-04" db="EMBL/GenBank/DDBJ databases">
        <title>Draft genome of Pyxidicoccus fallax type strain.</title>
        <authorList>
            <person name="Whitworth D.E."/>
        </authorList>
    </citation>
    <scope>NUCLEOTIDE SEQUENCE [LARGE SCALE GENOMIC DNA]</scope>
    <source>
        <strain evidence="3 4">DSM 14698</strain>
    </source>
</reference>
<dbReference type="InterPro" id="IPR002347">
    <property type="entry name" value="SDR_fam"/>
</dbReference>
<keyword evidence="2" id="KW-0560">Oxidoreductase</keyword>
<evidence type="ECO:0000313" key="4">
    <source>
        <dbReference type="Proteomes" id="UP000518300"/>
    </source>
</evidence>
<name>A0A848LN23_9BACT</name>
<dbReference type="PROSITE" id="PS00061">
    <property type="entry name" value="ADH_SHORT"/>
    <property type="match status" value="1"/>
</dbReference>
<dbReference type="PANTHER" id="PTHR24320">
    <property type="entry name" value="RETINOL DEHYDROGENASE"/>
    <property type="match status" value="1"/>
</dbReference>
<dbReference type="Proteomes" id="UP000518300">
    <property type="component" value="Unassembled WGS sequence"/>
</dbReference>
<dbReference type="Pfam" id="PF00106">
    <property type="entry name" value="adh_short"/>
    <property type="match status" value="1"/>
</dbReference>
<dbReference type="PRINTS" id="PR00081">
    <property type="entry name" value="GDHRDH"/>
</dbReference>
<dbReference type="InterPro" id="IPR020904">
    <property type="entry name" value="Sc_DH/Rdtase_CS"/>
</dbReference>
<proteinExistence type="inferred from homology"/>
<comment type="similarity">
    <text evidence="1">Belongs to the short-chain dehydrogenases/reductases (SDR) family.</text>
</comment>
<dbReference type="InterPro" id="IPR036291">
    <property type="entry name" value="NAD(P)-bd_dom_sf"/>
</dbReference>
<keyword evidence="4" id="KW-1185">Reference proteome</keyword>
<dbReference type="SUPFAM" id="SSF51735">
    <property type="entry name" value="NAD(P)-binding Rossmann-fold domains"/>
    <property type="match status" value="1"/>
</dbReference>
<dbReference type="AlphaFoldDB" id="A0A848LN23"/>
<dbReference type="RefSeq" id="WP_169348390.1">
    <property type="nucleotide sequence ID" value="NZ_JABBJJ010000169.1"/>
</dbReference>
<evidence type="ECO:0000313" key="3">
    <source>
        <dbReference type="EMBL" id="NMO19136.1"/>
    </source>
</evidence>
<gene>
    <name evidence="3" type="ORF">HG543_30350</name>
</gene>
<comment type="caution">
    <text evidence="3">The sequence shown here is derived from an EMBL/GenBank/DDBJ whole genome shotgun (WGS) entry which is preliminary data.</text>
</comment>
<accession>A0A848LN23</accession>
<sequence length="296" mass="32812">MKAVEQDRTALVTGASSGIGLELTRRLLSEGWQVIALNRSGFPQDDSRLQEAQRRGQLRVYRADLADFGSVRQAVAQLQAAEEKVDVLFNNAGGTFPELTFSPQGRELHFELQTVVPYILLMELKALLLRGTLKTVVHTSSEAFRFVRRFEPDTLERPATFKKLTGPYATTKLALTLWTRELGPRLAAEGIRLLSVDPGGNNTLRRGKDSGLPLPVEFLMRWFFPPPSHGASLLYEAAVGAHGLPPGAYVSKGAPKELRFREHGRSILERVRAIHEREYLGAADLRATRETAASGR</sequence>
<dbReference type="GO" id="GO:0016491">
    <property type="term" value="F:oxidoreductase activity"/>
    <property type="evidence" value="ECO:0007669"/>
    <property type="project" value="UniProtKB-KW"/>
</dbReference>
<protein>
    <submittedName>
        <fullName evidence="3">SDR family NAD(P)-dependent oxidoreductase</fullName>
    </submittedName>
</protein>
<dbReference type="PANTHER" id="PTHR24320:SF262">
    <property type="entry name" value="DEHYDROGENASE"/>
    <property type="match status" value="1"/>
</dbReference>